<dbReference type="PANTHER" id="PTHR47893:SF1">
    <property type="entry name" value="REGULATORY PROTEIN PCHR"/>
    <property type="match status" value="1"/>
</dbReference>
<proteinExistence type="predicted"/>
<dbReference type="PANTHER" id="PTHR47893">
    <property type="entry name" value="REGULATORY PROTEIN PCHR"/>
    <property type="match status" value="1"/>
</dbReference>
<keyword evidence="5" id="KW-1185">Reference proteome</keyword>
<gene>
    <name evidence="4" type="ORF">NP590_19635</name>
</gene>
<dbReference type="SMART" id="SM00342">
    <property type="entry name" value="HTH_ARAC"/>
    <property type="match status" value="1"/>
</dbReference>
<accession>A0ABT1TLL1</accession>
<evidence type="ECO:0000259" key="3">
    <source>
        <dbReference type="PROSITE" id="PS01124"/>
    </source>
</evidence>
<evidence type="ECO:0000313" key="4">
    <source>
        <dbReference type="EMBL" id="MCQ8106325.1"/>
    </source>
</evidence>
<dbReference type="EMBL" id="JANIBJ010000059">
    <property type="protein sequence ID" value="MCQ8106325.1"/>
    <property type="molecule type" value="Genomic_DNA"/>
</dbReference>
<evidence type="ECO:0000256" key="2">
    <source>
        <dbReference type="ARBA" id="ARBA00023163"/>
    </source>
</evidence>
<dbReference type="InterPro" id="IPR053142">
    <property type="entry name" value="PchR_regulatory_protein"/>
</dbReference>
<feature type="domain" description="HTH araC/xylS-type" evidence="3">
    <location>
        <begin position="220"/>
        <end position="318"/>
    </location>
</feature>
<sequence>MPKNSCSPWRIKQTDIPWQTSPDADAQLQTLPESLGRCQSRIYRLDADLSYIETHYQPTRNLAMESRMPPQAPRMVLTLGLRGHSSFHGRQDDTIDFKAGQSTITTFNASEGSRQYQANHAVSQLRFSMTQAWLEHYFGEGAFADCFKADSVRVVSQRASAAGSLLAARAMLQNSLPAQAQALFSLGQAMAIVATELGDLLNAGTSASTRMPAADKRLAEKARDILATEFKNPPSIMELSKRVGTNPFKLKQVFHRHLDTTPYGLLLSIRMEQAYRLLATQHYPVGLAAEAVGYQHASNFSAAFNRHFGFPPKQLCRAARSGSQQ</sequence>
<dbReference type="PROSITE" id="PS01124">
    <property type="entry name" value="HTH_ARAC_FAMILY_2"/>
    <property type="match status" value="1"/>
</dbReference>
<dbReference type="Pfam" id="PF12833">
    <property type="entry name" value="HTH_18"/>
    <property type="match status" value="1"/>
</dbReference>
<comment type="caution">
    <text evidence="4">The sequence shown here is derived from an EMBL/GenBank/DDBJ whole genome shotgun (WGS) entry which is preliminary data.</text>
</comment>
<evidence type="ECO:0000256" key="1">
    <source>
        <dbReference type="ARBA" id="ARBA00023015"/>
    </source>
</evidence>
<keyword evidence="2" id="KW-0804">Transcription</keyword>
<dbReference type="InterPro" id="IPR009057">
    <property type="entry name" value="Homeodomain-like_sf"/>
</dbReference>
<keyword evidence="1" id="KW-0805">Transcription regulation</keyword>
<dbReference type="Gene3D" id="1.10.10.60">
    <property type="entry name" value="Homeodomain-like"/>
    <property type="match status" value="1"/>
</dbReference>
<name>A0ABT1TLL1_9GAMM</name>
<protein>
    <submittedName>
        <fullName evidence="4">AraC family transcriptional regulator</fullName>
    </submittedName>
</protein>
<reference evidence="4 5" key="1">
    <citation type="submission" date="2022-07" db="EMBL/GenBank/DDBJ databases">
        <title>Methylomonas rivi sp. nov., Methylomonas rosea sp. nov., Methylomonas aureus sp. nov. and Methylomonas subterranea sp. nov., four novel methanotrophs isolated from a freshwater creek and the deep terrestrial subsurface.</title>
        <authorList>
            <person name="Abin C."/>
            <person name="Sankaranarayanan K."/>
            <person name="Garner C."/>
            <person name="Sindelar R."/>
            <person name="Kotary K."/>
            <person name="Garner R."/>
            <person name="Barclay S."/>
            <person name="Lawson P."/>
            <person name="Krumholz L."/>
        </authorList>
    </citation>
    <scope>NUCLEOTIDE SEQUENCE [LARGE SCALE GENOMIC DNA]</scope>
    <source>
        <strain evidence="4 5">SURF-2</strain>
    </source>
</reference>
<organism evidence="4 5">
    <name type="scientific">Methylomonas subterranea</name>
    <dbReference type="NCBI Taxonomy" id="2952225"/>
    <lineage>
        <taxon>Bacteria</taxon>
        <taxon>Pseudomonadati</taxon>
        <taxon>Pseudomonadota</taxon>
        <taxon>Gammaproteobacteria</taxon>
        <taxon>Methylococcales</taxon>
        <taxon>Methylococcaceae</taxon>
        <taxon>Methylomonas</taxon>
    </lineage>
</organism>
<dbReference type="SUPFAM" id="SSF46689">
    <property type="entry name" value="Homeodomain-like"/>
    <property type="match status" value="1"/>
</dbReference>
<evidence type="ECO:0000313" key="5">
    <source>
        <dbReference type="Proteomes" id="UP001524499"/>
    </source>
</evidence>
<dbReference type="Proteomes" id="UP001524499">
    <property type="component" value="Unassembled WGS sequence"/>
</dbReference>
<dbReference type="InterPro" id="IPR018060">
    <property type="entry name" value="HTH_AraC"/>
</dbReference>
<dbReference type="RefSeq" id="WP_256604423.1">
    <property type="nucleotide sequence ID" value="NZ_JANIBJ010000059.1"/>
</dbReference>